<organism evidence="10">
    <name type="scientific">Helicobacter bilis</name>
    <dbReference type="NCBI Taxonomy" id="37372"/>
    <lineage>
        <taxon>Bacteria</taxon>
        <taxon>Pseudomonadati</taxon>
        <taxon>Campylobacterota</taxon>
        <taxon>Epsilonproteobacteria</taxon>
        <taxon>Campylobacterales</taxon>
        <taxon>Helicobacteraceae</taxon>
        <taxon>Helicobacter</taxon>
    </lineage>
</organism>
<dbReference type="InterPro" id="IPR000515">
    <property type="entry name" value="MetI-like"/>
</dbReference>
<keyword evidence="7 8" id="KW-0472">Membrane</keyword>
<evidence type="ECO:0000256" key="1">
    <source>
        <dbReference type="ARBA" id="ARBA00004429"/>
    </source>
</evidence>
<evidence type="ECO:0000259" key="9">
    <source>
        <dbReference type="PROSITE" id="PS50928"/>
    </source>
</evidence>
<dbReference type="SUPFAM" id="SSF161098">
    <property type="entry name" value="MetI-like"/>
    <property type="match status" value="1"/>
</dbReference>
<dbReference type="GO" id="GO:0022857">
    <property type="term" value="F:transmembrane transporter activity"/>
    <property type="evidence" value="ECO:0007669"/>
    <property type="project" value="InterPro"/>
</dbReference>
<comment type="similarity">
    <text evidence="2">Belongs to the binding-protein-dependent transport system permease family. HisMQ subfamily.</text>
</comment>
<evidence type="ECO:0000256" key="4">
    <source>
        <dbReference type="ARBA" id="ARBA00022475"/>
    </source>
</evidence>
<dbReference type="GO" id="GO:0006865">
    <property type="term" value="P:amino acid transport"/>
    <property type="evidence" value="ECO:0007669"/>
    <property type="project" value="TreeGrafter"/>
</dbReference>
<dbReference type="CDD" id="cd06261">
    <property type="entry name" value="TM_PBP2"/>
    <property type="match status" value="1"/>
</dbReference>
<dbReference type="KEGG" id="hbl:XJ32_06190"/>
<dbReference type="EMBL" id="CP019645">
    <property type="protein sequence ID" value="AQQ59743.1"/>
    <property type="molecule type" value="Genomic_DNA"/>
</dbReference>
<dbReference type="GO" id="GO:0043190">
    <property type="term" value="C:ATP-binding cassette (ABC) transporter complex"/>
    <property type="evidence" value="ECO:0007669"/>
    <property type="project" value="InterPro"/>
</dbReference>
<feature type="domain" description="ABC transmembrane type-1" evidence="9">
    <location>
        <begin position="17"/>
        <end position="211"/>
    </location>
</feature>
<keyword evidence="5 8" id="KW-0812">Transmembrane</keyword>
<keyword evidence="4" id="KW-1003">Cell membrane</keyword>
<dbReference type="RefSeq" id="WP_077388705.1">
    <property type="nucleotide sequence ID" value="NZ_CALESD010000199.1"/>
</dbReference>
<evidence type="ECO:0000256" key="8">
    <source>
        <dbReference type="RuleBase" id="RU363032"/>
    </source>
</evidence>
<comment type="subcellular location">
    <subcellularLocation>
        <location evidence="1">Cell inner membrane</location>
        <topology evidence="1">Multi-pass membrane protein</topology>
    </subcellularLocation>
    <subcellularLocation>
        <location evidence="8">Cell membrane</location>
        <topology evidence="8">Multi-pass membrane protein</topology>
    </subcellularLocation>
</comment>
<dbReference type="Proteomes" id="UP000188298">
    <property type="component" value="Chromosome"/>
</dbReference>
<accession>A0A1Q2LH75</accession>
<proteinExistence type="inferred from homology"/>
<dbReference type="InterPro" id="IPR043429">
    <property type="entry name" value="ArtM/GltK/GlnP/TcyL/YhdX-like"/>
</dbReference>
<feature type="transmembrane region" description="Helical" evidence="8">
    <location>
        <begin position="82"/>
        <end position="100"/>
    </location>
</feature>
<evidence type="ECO:0000313" key="10">
    <source>
        <dbReference type="EMBL" id="AQQ59743.1"/>
    </source>
</evidence>
<dbReference type="PROSITE" id="PS50928">
    <property type="entry name" value="ABC_TM1"/>
    <property type="match status" value="1"/>
</dbReference>
<evidence type="ECO:0000256" key="5">
    <source>
        <dbReference type="ARBA" id="ARBA00022692"/>
    </source>
</evidence>
<feature type="transmembrane region" description="Helical" evidence="8">
    <location>
        <begin position="55"/>
        <end position="76"/>
    </location>
</feature>
<keyword evidence="6 8" id="KW-1133">Transmembrane helix</keyword>
<feature type="transmembrane region" description="Helical" evidence="8">
    <location>
        <begin position="190"/>
        <end position="211"/>
    </location>
</feature>
<evidence type="ECO:0000256" key="3">
    <source>
        <dbReference type="ARBA" id="ARBA00022448"/>
    </source>
</evidence>
<dbReference type="NCBIfam" id="TIGR01726">
    <property type="entry name" value="HEQRo_perm_3TM"/>
    <property type="match status" value="1"/>
</dbReference>
<name>A0A1Q2LH75_9HELI</name>
<dbReference type="Pfam" id="PF00528">
    <property type="entry name" value="BPD_transp_1"/>
    <property type="match status" value="1"/>
</dbReference>
<gene>
    <name evidence="10" type="ORF">XJ32_06190</name>
</gene>
<dbReference type="PANTHER" id="PTHR30614">
    <property type="entry name" value="MEMBRANE COMPONENT OF AMINO ACID ABC TRANSPORTER"/>
    <property type="match status" value="1"/>
</dbReference>
<protein>
    <submittedName>
        <fullName evidence="10">Amino acid ABC transporter permease</fullName>
    </submittedName>
</protein>
<dbReference type="InterPro" id="IPR010065">
    <property type="entry name" value="AA_ABC_transptr_permease_3TM"/>
</dbReference>
<dbReference type="InterPro" id="IPR035906">
    <property type="entry name" value="MetI-like_sf"/>
</dbReference>
<evidence type="ECO:0000256" key="7">
    <source>
        <dbReference type="ARBA" id="ARBA00023136"/>
    </source>
</evidence>
<feature type="transmembrane region" description="Helical" evidence="8">
    <location>
        <begin position="20"/>
        <end position="43"/>
    </location>
</feature>
<evidence type="ECO:0000256" key="2">
    <source>
        <dbReference type="ARBA" id="ARBA00010072"/>
    </source>
</evidence>
<dbReference type="PANTHER" id="PTHR30614:SF36">
    <property type="entry name" value="ABC TRANSPORTER MEMBRANE-SPANNING PERMEASE-GLUTAMINE TRANSPORT"/>
    <property type="match status" value="1"/>
</dbReference>
<evidence type="ECO:0000256" key="6">
    <source>
        <dbReference type="ARBA" id="ARBA00022989"/>
    </source>
</evidence>
<reference evidence="10" key="1">
    <citation type="submission" date="2017-02" db="EMBL/GenBank/DDBJ databases">
        <title>Whole genome sequencing of Helicobacter bilis strain AAQJH.</title>
        <authorList>
            <person name="Conlan S."/>
            <person name="Thomas P.J."/>
            <person name="Mullikin J."/>
            <person name="Palmore T.N."/>
            <person name="Frank K.M."/>
            <person name="Segre J.A."/>
        </authorList>
    </citation>
    <scope>NUCLEOTIDE SEQUENCE [LARGE SCALE GENOMIC DNA]</scope>
    <source>
        <strain evidence="10">AAQJH</strain>
    </source>
</reference>
<keyword evidence="3 8" id="KW-0813">Transport</keyword>
<sequence length="221" mass="24910">MGELFSLTTLWRVLDGVGVLLFVALISIIFSVVGGLIMGRLMIVKSKIMQYICRFFLESVRIVPLIAWLFIIYYGIPSSFDLHISAITCGIIVFSMWGIAEMGDLVRASILNIPKHQRESALALGFSTWQIEYYIIIPQALKALMPSSINLFGRIIKTTSLLPLIGVVELLKVGQQLIEVVGRHDTSVNFIVYGAILLIYFMLCYPFSYIGNYLEKKFITQ</sequence>
<dbReference type="AlphaFoldDB" id="A0A1Q2LH75"/>
<dbReference type="Gene3D" id="1.10.3720.10">
    <property type="entry name" value="MetI-like"/>
    <property type="match status" value="1"/>
</dbReference>